<sequence>MQIQNIYFYQYIQQISLQFYKKNKILRFVVYIQINKYIYIYIYIYKYIFICQQIDLIEQQQEQKVIKCHFSCLDCVSEEYSSCTSCSDSRLLHEIQNGIGECICYPNLIEIGENECSDDKKYLNFIIILKSFYTSSVGINLFISSISFNPLFYLGLSEFTQSISHLNYINQKSLLNFDSVCNLFQYIHIAKLYQPNAPNTKKYLYDLKEKKVEFQKNNKAVQVDKKGNQKLFLNDYIEQFLNNGFLVIIFITGGWIFAYLGNFTSFYKKYLQISVCLGVLFCMGQELCLLGFFQFFYFDFGSLLNVFSCLFAVFVLIYFVVFVFFLWRNLVKKKVLFLDGNLRKKILQKKKEKKIHKRNKNEQKEYNHVENNSPCMNKPASTQLQMENTSIKQEYYLDQAVKMRKKEKKKFEFPLNDGLVVGQMDNKILSIEQWLDINNIKKQIMNKQEKEDENRIQVYNYYKNLYYIIYLYLNQNSKMQRGFLIVLFIKKCIISSISIFIYKQSQVQIILMSSVNFCFFCYVFLSKPFLQKKANFIYTLQEFISLNIHILYIVICYEKKKEIQIDLMCFLVYSLIFVYFFYMALGLGGVGVFILDFAQDGKQKKDKLEQEQEGKVQDQEEFDYLKKENINNLNGVQKIIKNLEIDYGYNNDQKQHQNDMTDSQQLQKEIDNKNGKQQQQQYTEQGGTSRRLQQDLINSYNFNGKYIKNYIFLNNQSNFQNEFLQQHFENQRDSVYNQQQINQVQNVKSIRNKNNQIKQNNNNKDQNNISNESYIQEQKYNQQQQIKQEKQRIQQQQQQLLQLQQLQQLQKQLLSISAQKKQEENKEIKNLSNKDQQIYIKSKLRKKKRQKQ</sequence>
<evidence type="ECO:0000256" key="1">
    <source>
        <dbReference type="SAM" id="MobiDB-lite"/>
    </source>
</evidence>
<feature type="transmembrane region" description="Helical" evidence="2">
    <location>
        <begin position="537"/>
        <end position="555"/>
    </location>
</feature>
<dbReference type="GeneID" id="14910591"/>
<dbReference type="InParanoid" id="G0QK52"/>
<organism evidence="3 4">
    <name type="scientific">Ichthyophthirius multifiliis</name>
    <name type="common">White spot disease agent</name>
    <name type="synonym">Ich</name>
    <dbReference type="NCBI Taxonomy" id="5932"/>
    <lineage>
        <taxon>Eukaryota</taxon>
        <taxon>Sar</taxon>
        <taxon>Alveolata</taxon>
        <taxon>Ciliophora</taxon>
        <taxon>Intramacronucleata</taxon>
        <taxon>Oligohymenophorea</taxon>
        <taxon>Hymenostomatida</taxon>
        <taxon>Ophryoglenina</taxon>
        <taxon>Ichthyophthirius</taxon>
    </lineage>
</organism>
<protein>
    <recommendedName>
        <fullName evidence="5">Transmembrane protein</fullName>
    </recommendedName>
</protein>
<evidence type="ECO:0008006" key="5">
    <source>
        <dbReference type="Google" id="ProtNLM"/>
    </source>
</evidence>
<accession>G0QK52</accession>
<feature type="region of interest" description="Disordered" evidence="1">
    <location>
        <begin position="819"/>
        <end position="852"/>
    </location>
</feature>
<dbReference type="eggNOG" id="ENOG502RT3P">
    <property type="taxonomic scope" value="Eukaryota"/>
</dbReference>
<feature type="transmembrane region" description="Helical" evidence="2">
    <location>
        <begin position="273"/>
        <end position="297"/>
    </location>
</feature>
<reference evidence="3 4" key="1">
    <citation type="submission" date="2011-07" db="EMBL/GenBank/DDBJ databases">
        <authorList>
            <person name="Coyne R."/>
            <person name="Brami D."/>
            <person name="Johnson J."/>
            <person name="Hostetler J."/>
            <person name="Hannick L."/>
            <person name="Clark T."/>
            <person name="Cassidy-Hanley D."/>
            <person name="Inman J."/>
        </authorList>
    </citation>
    <scope>NUCLEOTIDE SEQUENCE [LARGE SCALE GENOMIC DNA]</scope>
    <source>
        <strain evidence="3 4">G5</strain>
    </source>
</reference>
<feature type="transmembrane region" description="Helical" evidence="2">
    <location>
        <begin position="482"/>
        <end position="501"/>
    </location>
</feature>
<gene>
    <name evidence="3" type="ORF">IMG5_013150</name>
</gene>
<feature type="transmembrane region" description="Helical" evidence="2">
    <location>
        <begin position="507"/>
        <end position="525"/>
    </location>
</feature>
<keyword evidence="2" id="KW-0472">Membrane</keyword>
<evidence type="ECO:0000313" key="4">
    <source>
        <dbReference type="Proteomes" id="UP000008983"/>
    </source>
</evidence>
<dbReference type="Proteomes" id="UP000008983">
    <property type="component" value="Unassembled WGS sequence"/>
</dbReference>
<feature type="compositionally biased region" description="Basic residues" evidence="1">
    <location>
        <begin position="842"/>
        <end position="852"/>
    </location>
</feature>
<feature type="compositionally biased region" description="Basic and acidic residues" evidence="1">
    <location>
        <begin position="820"/>
        <end position="829"/>
    </location>
</feature>
<dbReference type="CDD" id="cd00064">
    <property type="entry name" value="FU"/>
    <property type="match status" value="1"/>
</dbReference>
<evidence type="ECO:0000256" key="2">
    <source>
        <dbReference type="SAM" id="Phobius"/>
    </source>
</evidence>
<feature type="transmembrane region" description="Helical" evidence="2">
    <location>
        <begin position="240"/>
        <end position="261"/>
    </location>
</feature>
<name>G0QK52_ICHMU</name>
<feature type="transmembrane region" description="Helical" evidence="2">
    <location>
        <begin position="303"/>
        <end position="327"/>
    </location>
</feature>
<evidence type="ECO:0000313" key="3">
    <source>
        <dbReference type="EMBL" id="EGR34397.1"/>
    </source>
</evidence>
<keyword evidence="2" id="KW-1133">Transmembrane helix</keyword>
<keyword evidence="2" id="KW-0812">Transmembrane</keyword>
<dbReference type="STRING" id="857967.G0QK52"/>
<proteinExistence type="predicted"/>
<dbReference type="AlphaFoldDB" id="G0QK52"/>
<dbReference type="RefSeq" id="XP_004039701.1">
    <property type="nucleotide sequence ID" value="XM_004039653.1"/>
</dbReference>
<feature type="transmembrane region" description="Helical" evidence="2">
    <location>
        <begin position="570"/>
        <end position="595"/>
    </location>
</feature>
<keyword evidence="4" id="KW-1185">Reference proteome</keyword>
<dbReference type="InterPro" id="IPR006212">
    <property type="entry name" value="Furin_repeat"/>
</dbReference>
<dbReference type="EMBL" id="GL983130">
    <property type="protein sequence ID" value="EGR34397.1"/>
    <property type="molecule type" value="Genomic_DNA"/>
</dbReference>